<evidence type="ECO:0000256" key="2">
    <source>
        <dbReference type="ARBA" id="ARBA00023004"/>
    </source>
</evidence>
<keyword evidence="1" id="KW-0479">Metal-binding</keyword>
<evidence type="ECO:0000313" key="5">
    <source>
        <dbReference type="EMBL" id="KAG6016584.1"/>
    </source>
</evidence>
<evidence type="ECO:0000256" key="3">
    <source>
        <dbReference type="SAM" id="MobiDB-lite"/>
    </source>
</evidence>
<dbReference type="Gene3D" id="2.60.120.620">
    <property type="entry name" value="q2cbj1_9rhob like domain"/>
    <property type="match status" value="1"/>
</dbReference>
<proteinExistence type="predicted"/>
<dbReference type="EMBL" id="SRPW01000236">
    <property type="protein sequence ID" value="KAG6016584.1"/>
    <property type="molecule type" value="Genomic_DNA"/>
</dbReference>
<feature type="domain" description="Prolyl 4-hydroxylase alpha subunit Fe(2+) 2OG dioxygenase" evidence="4">
    <location>
        <begin position="119"/>
        <end position="211"/>
    </location>
</feature>
<dbReference type="InterPro" id="IPR045054">
    <property type="entry name" value="P4HA-like"/>
</dbReference>
<keyword evidence="6" id="KW-1185">Reference proteome</keyword>
<dbReference type="GO" id="GO:0004656">
    <property type="term" value="F:procollagen-proline 4-dioxygenase activity"/>
    <property type="evidence" value="ECO:0007669"/>
    <property type="project" value="TreeGrafter"/>
</dbReference>
<evidence type="ECO:0000256" key="1">
    <source>
        <dbReference type="ARBA" id="ARBA00022723"/>
    </source>
</evidence>
<gene>
    <name evidence="5" type="ORF">E4U43_003491</name>
</gene>
<dbReference type="Pfam" id="PF13640">
    <property type="entry name" value="2OG-FeII_Oxy_3"/>
    <property type="match status" value="1"/>
</dbReference>
<comment type="caution">
    <text evidence="5">The sequence shown here is derived from an EMBL/GenBank/DDBJ whole genome shotgun (WGS) entry which is preliminary data.</text>
</comment>
<sequence length="219" mass="24351">MPKNKPPKPQKGVPAPPAPPRQPSTAPNWPPFKPPLPVVHLIPVLHPLTPKIATIPLFFPKSLCRDYVTFLRTLPLQTTPGRPKRGEAVRVNDRFQVDDAAFATRLWESTGLKEALLGGEDVNAHDDSNTLMLPTQPPTPARTTWTLLLYLTSSTEGCIGGETVFYPRDRPLPEEEIAVSLETGMLLLHKHGDDCLLHEGREVKAGEKWVLRTDLCVER</sequence>
<dbReference type="PANTHER" id="PTHR10869">
    <property type="entry name" value="PROLYL 4-HYDROXYLASE ALPHA SUBUNIT"/>
    <property type="match status" value="1"/>
</dbReference>
<dbReference type="InterPro" id="IPR044862">
    <property type="entry name" value="Pro_4_hyd_alph_FE2OG_OXY"/>
</dbReference>
<protein>
    <recommendedName>
        <fullName evidence="4">Prolyl 4-hydroxylase alpha subunit Fe(2+) 2OG dioxygenase domain-containing protein</fullName>
    </recommendedName>
</protein>
<dbReference type="OrthoDB" id="69177at2759"/>
<dbReference type="GO" id="GO:0005783">
    <property type="term" value="C:endoplasmic reticulum"/>
    <property type="evidence" value="ECO:0007669"/>
    <property type="project" value="TreeGrafter"/>
</dbReference>
<dbReference type="PANTHER" id="PTHR10869:SF236">
    <property type="entry name" value="PROLYL 4-HYDROXYLASE ALPHA SUBUNIT DOMAIN-CONTAINING PROTEIN"/>
    <property type="match status" value="1"/>
</dbReference>
<feature type="region of interest" description="Disordered" evidence="3">
    <location>
        <begin position="1"/>
        <end position="29"/>
    </location>
</feature>
<dbReference type="AlphaFoldDB" id="A0A9P7NHH0"/>
<evidence type="ECO:0000259" key="4">
    <source>
        <dbReference type="Pfam" id="PF13640"/>
    </source>
</evidence>
<evidence type="ECO:0000313" key="6">
    <source>
        <dbReference type="Proteomes" id="UP000748025"/>
    </source>
</evidence>
<name>A0A9P7NHH0_9HYPO</name>
<accession>A0A9P7NHH0</accession>
<reference evidence="5" key="1">
    <citation type="journal article" date="2020" name="bioRxiv">
        <title>Whole genome comparisons of ergot fungi reveals the divergence and evolution of species within the genus Claviceps are the result of varying mechanisms driving genome evolution and host range expansion.</title>
        <authorList>
            <person name="Wyka S.A."/>
            <person name="Mondo S.J."/>
            <person name="Liu M."/>
            <person name="Dettman J."/>
            <person name="Nalam V."/>
            <person name="Broders K.D."/>
        </authorList>
    </citation>
    <scope>NUCLEOTIDE SEQUENCE</scope>
    <source>
        <strain evidence="5">CCC 602</strain>
    </source>
</reference>
<dbReference type="Proteomes" id="UP000748025">
    <property type="component" value="Unassembled WGS sequence"/>
</dbReference>
<keyword evidence="2" id="KW-0408">Iron</keyword>
<feature type="compositionally biased region" description="Pro residues" evidence="3">
    <location>
        <begin position="14"/>
        <end position="29"/>
    </location>
</feature>
<dbReference type="GO" id="GO:0046872">
    <property type="term" value="F:metal ion binding"/>
    <property type="evidence" value="ECO:0007669"/>
    <property type="project" value="UniProtKB-KW"/>
</dbReference>
<organism evidence="5 6">
    <name type="scientific">Claviceps pusilla</name>
    <dbReference type="NCBI Taxonomy" id="123648"/>
    <lineage>
        <taxon>Eukaryota</taxon>
        <taxon>Fungi</taxon>
        <taxon>Dikarya</taxon>
        <taxon>Ascomycota</taxon>
        <taxon>Pezizomycotina</taxon>
        <taxon>Sordariomycetes</taxon>
        <taxon>Hypocreomycetidae</taxon>
        <taxon>Hypocreales</taxon>
        <taxon>Clavicipitaceae</taxon>
        <taxon>Claviceps</taxon>
    </lineage>
</organism>